<evidence type="ECO:0000256" key="1">
    <source>
        <dbReference type="ARBA" id="ARBA00023002"/>
    </source>
</evidence>
<keyword evidence="3" id="KW-1185">Reference proteome</keyword>
<dbReference type="InterPro" id="IPR025337">
    <property type="entry name" value="Questin_oxidase-like"/>
</dbReference>
<evidence type="ECO:0000313" key="2">
    <source>
        <dbReference type="EMBL" id="KAF5372155.1"/>
    </source>
</evidence>
<dbReference type="OrthoDB" id="10004862at2759"/>
<dbReference type="PANTHER" id="PTHR35870:SF1">
    <property type="entry name" value="PROTEIN, PUTATIVE (AFU_ORTHOLOGUE AFUA_5G03330)-RELATED"/>
    <property type="match status" value="1"/>
</dbReference>
<comment type="caution">
    <text evidence="2">The sequence shown here is derived from an EMBL/GenBank/DDBJ whole genome shotgun (WGS) entry which is preliminary data.</text>
</comment>
<keyword evidence="1" id="KW-0560">Oxidoreductase</keyword>
<dbReference type="GO" id="GO:0016491">
    <property type="term" value="F:oxidoreductase activity"/>
    <property type="evidence" value="ECO:0007669"/>
    <property type="project" value="UniProtKB-KW"/>
</dbReference>
<protein>
    <submittedName>
        <fullName evidence="2">Uncharacterized protein</fullName>
    </submittedName>
</protein>
<dbReference type="PANTHER" id="PTHR35870">
    <property type="entry name" value="PROTEIN, PUTATIVE (AFU_ORTHOLOGUE AFUA_5G03330)-RELATED"/>
    <property type="match status" value="1"/>
</dbReference>
<dbReference type="Proteomes" id="UP000559256">
    <property type="component" value="Unassembled WGS sequence"/>
</dbReference>
<dbReference type="AlphaFoldDB" id="A0A8H5LW36"/>
<proteinExistence type="predicted"/>
<evidence type="ECO:0000313" key="3">
    <source>
        <dbReference type="Proteomes" id="UP000559256"/>
    </source>
</evidence>
<sequence length="302" mass="33470">MIMLAAELSLSPSSDSLFAVSTPESLVSRVQNTHSQICTSQTESARLQHSNSYPQRPQFKLAQAPDLRAMYGHIVKDLRDDIFKIVDDWTVDTSTPEGIQKAIEELQFPFNADFLYMHFATSSLFLPAILPILPAASQEMLLRGYFAVIISWWIVNGRPNLAISSFFSADTAHPAITSTNTVQVHAHALPSPSSPLASNPNPWISIVSQSLVHPDDHLIKLVRALAHFATFYGSRAAGEKDFLDTGLEGAGGTDGTLFIRAAGLTMDRILGQMPSRENLKEYVMYWDREGFHTWSEKGKSIY</sequence>
<name>A0A8H5LW36_9AGAR</name>
<gene>
    <name evidence="2" type="ORF">D9758_005101</name>
</gene>
<organism evidence="2 3">
    <name type="scientific">Tetrapyrgos nigripes</name>
    <dbReference type="NCBI Taxonomy" id="182062"/>
    <lineage>
        <taxon>Eukaryota</taxon>
        <taxon>Fungi</taxon>
        <taxon>Dikarya</taxon>
        <taxon>Basidiomycota</taxon>
        <taxon>Agaricomycotina</taxon>
        <taxon>Agaricomycetes</taxon>
        <taxon>Agaricomycetidae</taxon>
        <taxon>Agaricales</taxon>
        <taxon>Marasmiineae</taxon>
        <taxon>Marasmiaceae</taxon>
        <taxon>Tetrapyrgos</taxon>
    </lineage>
</organism>
<dbReference type="Pfam" id="PF14027">
    <property type="entry name" value="Questin_oxidase"/>
    <property type="match status" value="1"/>
</dbReference>
<dbReference type="EMBL" id="JAACJM010000006">
    <property type="protein sequence ID" value="KAF5372155.1"/>
    <property type="molecule type" value="Genomic_DNA"/>
</dbReference>
<reference evidence="2 3" key="1">
    <citation type="journal article" date="2020" name="ISME J.">
        <title>Uncovering the hidden diversity of litter-decomposition mechanisms in mushroom-forming fungi.</title>
        <authorList>
            <person name="Floudas D."/>
            <person name="Bentzer J."/>
            <person name="Ahren D."/>
            <person name="Johansson T."/>
            <person name="Persson P."/>
            <person name="Tunlid A."/>
        </authorList>
    </citation>
    <scope>NUCLEOTIDE SEQUENCE [LARGE SCALE GENOMIC DNA]</scope>
    <source>
        <strain evidence="2 3">CBS 291.85</strain>
    </source>
</reference>
<accession>A0A8H5LW36</accession>